<dbReference type="SUPFAM" id="SSF81383">
    <property type="entry name" value="F-box domain"/>
    <property type="match status" value="1"/>
</dbReference>
<dbReference type="Proteomes" id="UP001365542">
    <property type="component" value="Unassembled WGS sequence"/>
</dbReference>
<evidence type="ECO:0000313" key="2">
    <source>
        <dbReference type="EMBL" id="KAK6535651.1"/>
    </source>
</evidence>
<dbReference type="CDD" id="cd09917">
    <property type="entry name" value="F-box_SF"/>
    <property type="match status" value="1"/>
</dbReference>
<dbReference type="InterPro" id="IPR001810">
    <property type="entry name" value="F-box_dom"/>
</dbReference>
<dbReference type="Pfam" id="PF00646">
    <property type="entry name" value="F-box"/>
    <property type="match status" value="1"/>
</dbReference>
<keyword evidence="3" id="KW-1185">Reference proteome</keyword>
<dbReference type="Gene3D" id="1.20.1280.50">
    <property type="match status" value="1"/>
</dbReference>
<protein>
    <recommendedName>
        <fullName evidence="1">F-box domain-containing protein</fullName>
    </recommendedName>
</protein>
<dbReference type="InterPro" id="IPR036047">
    <property type="entry name" value="F-box-like_dom_sf"/>
</dbReference>
<evidence type="ECO:0000259" key="1">
    <source>
        <dbReference type="Pfam" id="PF00646"/>
    </source>
</evidence>
<gene>
    <name evidence="2" type="ORF">TWF694_002106</name>
</gene>
<reference evidence="2 3" key="1">
    <citation type="submission" date="2019-10" db="EMBL/GenBank/DDBJ databases">
        <authorList>
            <person name="Palmer J.M."/>
        </authorList>
    </citation>
    <scope>NUCLEOTIDE SEQUENCE [LARGE SCALE GENOMIC DNA]</scope>
    <source>
        <strain evidence="2 3">TWF694</strain>
    </source>
</reference>
<organism evidence="2 3">
    <name type="scientific">Orbilia ellipsospora</name>
    <dbReference type="NCBI Taxonomy" id="2528407"/>
    <lineage>
        <taxon>Eukaryota</taxon>
        <taxon>Fungi</taxon>
        <taxon>Dikarya</taxon>
        <taxon>Ascomycota</taxon>
        <taxon>Pezizomycotina</taxon>
        <taxon>Orbiliomycetes</taxon>
        <taxon>Orbiliales</taxon>
        <taxon>Orbiliaceae</taxon>
        <taxon>Orbilia</taxon>
    </lineage>
</organism>
<dbReference type="AlphaFoldDB" id="A0AAV9X4K0"/>
<dbReference type="EMBL" id="JAVHJO010000010">
    <property type="protein sequence ID" value="KAK6535651.1"/>
    <property type="molecule type" value="Genomic_DNA"/>
</dbReference>
<evidence type="ECO:0000313" key="3">
    <source>
        <dbReference type="Proteomes" id="UP001365542"/>
    </source>
</evidence>
<accession>A0AAV9X4K0</accession>
<comment type="caution">
    <text evidence="2">The sequence shown here is derived from an EMBL/GenBank/DDBJ whole genome shotgun (WGS) entry which is preliminary data.</text>
</comment>
<name>A0AAV9X4K0_9PEZI</name>
<feature type="domain" description="F-box" evidence="1">
    <location>
        <begin position="9"/>
        <end position="44"/>
    </location>
</feature>
<proteinExistence type="predicted"/>
<sequence length="257" mass="29608">MGSTIDSHISSFPTELLANIFNFVPWQDHIACSLVSPFWLSIFLAEPVKSTRYVLLDPQSTPAPCPRIHNLFCDVGLESIIDTSTSEIRNISFVRYERECYDSDEEREGAKIDITNHPVVDEPLFHFQGWRHEDGIREENWNMGLLLLWHQRGYEFGGLKDREIRRQEWFTFRGSGGGAANDISSGNVDIDVTVRQFIEIIGRHVLRFRALRKPGQETMKLRMGLYNQLGVIVVRNVQEAPQIFELNLYPLEKGNLD</sequence>